<evidence type="ECO:0000313" key="3">
    <source>
        <dbReference type="EMBL" id="RAO14355.1"/>
    </source>
</evidence>
<protein>
    <recommendedName>
        <fullName evidence="6">Peptidase inhibitor family I36</fullName>
    </recommendedName>
</protein>
<feature type="chain" id="PRO_5016364857" description="Peptidase inhibitor family I36" evidence="1">
    <location>
        <begin position="25"/>
        <end position="128"/>
    </location>
</feature>
<feature type="signal peptide" evidence="1">
    <location>
        <begin position="1"/>
        <end position="24"/>
    </location>
</feature>
<dbReference type="RefSeq" id="WP_112585172.1">
    <property type="nucleotide sequence ID" value="NZ_PYAA01000023.1"/>
</dbReference>
<name>A0A328N720_9ACTN</name>
<evidence type="ECO:0008006" key="6">
    <source>
        <dbReference type="Google" id="ProtNLM"/>
    </source>
</evidence>
<accession>A0A328N720</accession>
<evidence type="ECO:0000313" key="4">
    <source>
        <dbReference type="Proteomes" id="UP000248966"/>
    </source>
</evidence>
<evidence type="ECO:0000313" key="5">
    <source>
        <dbReference type="Proteomes" id="UP000249045"/>
    </source>
</evidence>
<evidence type="ECO:0000256" key="1">
    <source>
        <dbReference type="SAM" id="SignalP"/>
    </source>
</evidence>
<dbReference type="EMBL" id="PYAC01000023">
    <property type="protein sequence ID" value="RAO14355.1"/>
    <property type="molecule type" value="Genomic_DNA"/>
</dbReference>
<organism evidence="2 4">
    <name type="scientific">Micromonospora noduli</name>
    <dbReference type="NCBI Taxonomy" id="709876"/>
    <lineage>
        <taxon>Bacteria</taxon>
        <taxon>Bacillati</taxon>
        <taxon>Actinomycetota</taxon>
        <taxon>Actinomycetes</taxon>
        <taxon>Micromonosporales</taxon>
        <taxon>Micromonosporaceae</taxon>
        <taxon>Micromonospora</taxon>
    </lineage>
</organism>
<keyword evidence="5" id="KW-1185">Reference proteome</keyword>
<comment type="caution">
    <text evidence="2">The sequence shown here is derived from an EMBL/GenBank/DDBJ whole genome shotgun (WGS) entry which is preliminary data.</text>
</comment>
<keyword evidence="1" id="KW-0732">Signal</keyword>
<proteinExistence type="predicted"/>
<dbReference type="Proteomes" id="UP000249045">
    <property type="component" value="Unassembled WGS sequence"/>
</dbReference>
<evidence type="ECO:0000313" key="2">
    <source>
        <dbReference type="EMBL" id="RAN99088.1"/>
    </source>
</evidence>
<reference evidence="4 5" key="1">
    <citation type="submission" date="2018-03" db="EMBL/GenBank/DDBJ databases">
        <title>Defining the species Micromonospora saelicesensis and Micromonospora noduli under the framework of genomics.</title>
        <authorList>
            <person name="Riesco R."/>
            <person name="Trujillo M.E."/>
        </authorList>
    </citation>
    <scope>NUCLEOTIDE SEQUENCE [LARGE SCALE GENOMIC DNA]</scope>
    <source>
        <strain evidence="2 4">LAH08</strain>
        <strain evidence="3 5">MED15</strain>
    </source>
</reference>
<sequence>MLLKSLALAASVAGVLATAPAASAASSQASNEAWLPGNCPQGTFCIWPNWDHPAEGPTATPSLVTTTEWSGNVPAFNFYNRTSRNAEITWSYNYLGTQLSGAICARPGGGDLYVPMFVTKVSWQPRTC</sequence>
<gene>
    <name evidence="2" type="ORF">LAH08_03826</name>
    <name evidence="3" type="ORF">MED15_04708</name>
</gene>
<dbReference type="EMBL" id="PYAA01000023">
    <property type="protein sequence ID" value="RAN99088.1"/>
    <property type="molecule type" value="Genomic_DNA"/>
</dbReference>
<dbReference type="AlphaFoldDB" id="A0A328N720"/>
<dbReference type="Proteomes" id="UP000248966">
    <property type="component" value="Unassembled WGS sequence"/>
</dbReference>